<feature type="compositionally biased region" description="Low complexity" evidence="2">
    <location>
        <begin position="390"/>
        <end position="400"/>
    </location>
</feature>
<feature type="compositionally biased region" description="Low complexity" evidence="2">
    <location>
        <begin position="224"/>
        <end position="246"/>
    </location>
</feature>
<comment type="caution">
    <text evidence="3">The sequence shown here is derived from an EMBL/GenBank/DDBJ whole genome shotgun (WGS) entry which is preliminary data.</text>
</comment>
<evidence type="ECO:0000256" key="2">
    <source>
        <dbReference type="SAM" id="MobiDB-lite"/>
    </source>
</evidence>
<dbReference type="AlphaFoldDB" id="A0AAD7X708"/>
<evidence type="ECO:0000313" key="4">
    <source>
        <dbReference type="Proteomes" id="UP001215151"/>
    </source>
</evidence>
<organism evidence="3 4">
    <name type="scientific">Trametes cubensis</name>
    <dbReference type="NCBI Taxonomy" id="1111947"/>
    <lineage>
        <taxon>Eukaryota</taxon>
        <taxon>Fungi</taxon>
        <taxon>Dikarya</taxon>
        <taxon>Basidiomycota</taxon>
        <taxon>Agaricomycotina</taxon>
        <taxon>Agaricomycetes</taxon>
        <taxon>Polyporales</taxon>
        <taxon>Polyporaceae</taxon>
        <taxon>Trametes</taxon>
    </lineage>
</organism>
<keyword evidence="1" id="KW-0175">Coiled coil</keyword>
<dbReference type="EMBL" id="JAPEVG010000727">
    <property type="protein sequence ID" value="KAJ8455916.1"/>
    <property type="molecule type" value="Genomic_DNA"/>
</dbReference>
<feature type="region of interest" description="Disordered" evidence="2">
    <location>
        <begin position="364"/>
        <end position="383"/>
    </location>
</feature>
<name>A0AAD7X708_9APHY</name>
<gene>
    <name evidence="3" type="ORF">ONZ51_g12301</name>
</gene>
<feature type="region of interest" description="Disordered" evidence="2">
    <location>
        <begin position="390"/>
        <end position="423"/>
    </location>
</feature>
<evidence type="ECO:0000256" key="1">
    <source>
        <dbReference type="SAM" id="Coils"/>
    </source>
</evidence>
<proteinExistence type="predicted"/>
<feature type="compositionally biased region" description="Polar residues" evidence="2">
    <location>
        <begin position="401"/>
        <end position="411"/>
    </location>
</feature>
<keyword evidence="4" id="KW-1185">Reference proteome</keyword>
<protein>
    <submittedName>
        <fullName evidence="3">Uncharacterized protein</fullName>
    </submittedName>
</protein>
<reference evidence="3" key="1">
    <citation type="submission" date="2022-11" db="EMBL/GenBank/DDBJ databases">
        <title>Genome Sequence of Cubamyces cubensis.</title>
        <authorList>
            <person name="Buettner E."/>
        </authorList>
    </citation>
    <scope>NUCLEOTIDE SEQUENCE</scope>
    <source>
        <strain evidence="3">MPL-01</strain>
    </source>
</reference>
<feature type="compositionally biased region" description="Low complexity" evidence="2">
    <location>
        <begin position="374"/>
        <end position="383"/>
    </location>
</feature>
<evidence type="ECO:0000313" key="3">
    <source>
        <dbReference type="EMBL" id="KAJ8455916.1"/>
    </source>
</evidence>
<accession>A0AAD7X708</accession>
<feature type="region of interest" description="Disordered" evidence="2">
    <location>
        <begin position="223"/>
        <end position="248"/>
    </location>
</feature>
<feature type="coiled-coil region" evidence="1">
    <location>
        <begin position="268"/>
        <end position="302"/>
    </location>
</feature>
<sequence length="533" mass="58587">MTTPQTPPSIANVSFNPSGVLAMEQYLVQLDPVFRRQAKVMAFAYFIAGSYNDGQHQSENNHHPSYRTYRAGYTNDNKKDFSRTRLEFMHFVLDALTVWDRFTGGATIMRLRLMPTPPPSIINGFPNAAYTFARIVQEFAQGVVLDTVDRWDRLSNKSSWSTPGPAPVPVPPMPALLPRSDSTHFLFYGRPWGTLEPLIEQYRHQTPTSLLPHCPYLREQDPIASTSSAPASTPGVPVPAQAQAAPNDIHSSESLDYESKLSAVLCQLDDARNTAKHYKKTIEEQKRDLAVYQDEIFEQRREISEQRRIITTQSQEIDGLKESNTRLALRVADTKSTRGMRPAGRGAGQPLHDTGCELYPYAPSTSGGGVGHESATPSTMPSVSSVSSISASARSTPSTTQTFGHRSSVSASHLPKQTVHSPAPVSATPMVKVQGASRPSSVASINSVATTDSGIPFEMVNSPRHRAVQAFGEATRSAFSRYNISSLLHFNLWEIERTLIVDDWPEAVAELLQAQNDDVIAAVLQAMYTDASL</sequence>
<dbReference type="Proteomes" id="UP001215151">
    <property type="component" value="Unassembled WGS sequence"/>
</dbReference>